<dbReference type="Pfam" id="PF23840">
    <property type="entry name" value="Phage_tail_terminator"/>
    <property type="match status" value="1"/>
</dbReference>
<name>A0ABZ2F105_METCP</name>
<sequence>MQISPVVAQLQTVPELTGRVEIAGSVRQILTELNSGKGPRWAWVISPGDDAEKNTLSAGGIRQRVTDRYGVVLGCYDVSDRRGEAALLKVEALGEAVEPKLLGFIPAPGYTELTYRSGQMVGGTDGWVLWLHLWQSNHYITK</sequence>
<reference evidence="1 3" key="1">
    <citation type="submission" date="2022-09" db="EMBL/GenBank/DDBJ databases">
        <authorList>
            <person name="Giprobiosintez L."/>
        </authorList>
    </citation>
    <scope>NUCLEOTIDE SEQUENCE [LARGE SCALE GENOMIC DNA]</scope>
    <source>
        <strain evidence="1">VKPM-B-12549</strain>
        <strain evidence="3">VKPM-B-12549 (GBS-15)</strain>
    </source>
</reference>
<dbReference type="EMBL" id="CP104311">
    <property type="protein sequence ID" value="WWF00749.1"/>
    <property type="molecule type" value="Genomic_DNA"/>
</dbReference>
<keyword evidence="3" id="KW-1185">Reference proteome</keyword>
<gene>
    <name evidence="2" type="ORF">N4J17_04670</name>
    <name evidence="1" type="ORF">N4J17_09665</name>
</gene>
<dbReference type="RefSeq" id="WP_198321710.1">
    <property type="nucleotide sequence ID" value="NZ_CP104311.1"/>
</dbReference>
<organism evidence="1 3">
    <name type="scientific">Methylococcus capsulatus</name>
    <dbReference type="NCBI Taxonomy" id="414"/>
    <lineage>
        <taxon>Bacteria</taxon>
        <taxon>Pseudomonadati</taxon>
        <taxon>Pseudomonadota</taxon>
        <taxon>Gammaproteobacteria</taxon>
        <taxon>Methylococcales</taxon>
        <taxon>Methylococcaceae</taxon>
        <taxon>Methylococcus</taxon>
    </lineage>
</organism>
<proteinExistence type="predicted"/>
<dbReference type="EMBL" id="CP104311">
    <property type="protein sequence ID" value="WWF02915.1"/>
    <property type="molecule type" value="Genomic_DNA"/>
</dbReference>
<evidence type="ECO:0000313" key="1">
    <source>
        <dbReference type="EMBL" id="WWF00749.1"/>
    </source>
</evidence>
<evidence type="ECO:0000313" key="2">
    <source>
        <dbReference type="EMBL" id="WWF02915.1"/>
    </source>
</evidence>
<evidence type="ECO:0000313" key="3">
    <source>
        <dbReference type="Proteomes" id="UP001359308"/>
    </source>
</evidence>
<protein>
    <submittedName>
        <fullName evidence="1">Uncharacterized protein</fullName>
    </submittedName>
</protein>
<dbReference type="Proteomes" id="UP001359308">
    <property type="component" value="Chromosome"/>
</dbReference>
<dbReference type="InterPro" id="IPR056912">
    <property type="entry name" value="Phage_JBD30_tail_term-like"/>
</dbReference>
<accession>A0ABZ2F105</accession>